<proteinExistence type="predicted"/>
<organism evidence="1 2">
    <name type="scientific">Thermoanaerobacter thermohydrosulfuricus</name>
    <name type="common">Clostridium thermohydrosulfuricum</name>
    <dbReference type="NCBI Taxonomy" id="1516"/>
    <lineage>
        <taxon>Bacteria</taxon>
        <taxon>Bacillati</taxon>
        <taxon>Bacillota</taxon>
        <taxon>Clostridia</taxon>
        <taxon>Thermoanaerobacterales</taxon>
        <taxon>Thermoanaerobacteraceae</taxon>
        <taxon>Thermoanaerobacter</taxon>
    </lineage>
</organism>
<gene>
    <name evidence="1" type="ORF">SAMN04244560_02399</name>
</gene>
<dbReference type="AlphaFoldDB" id="A0A1G7UH62"/>
<evidence type="ECO:0000313" key="2">
    <source>
        <dbReference type="Proteomes" id="UP000183404"/>
    </source>
</evidence>
<dbReference type="Proteomes" id="UP000183404">
    <property type="component" value="Unassembled WGS sequence"/>
</dbReference>
<dbReference type="EMBL" id="FNBS01000077">
    <property type="protein sequence ID" value="SDG46110.1"/>
    <property type="molecule type" value="Genomic_DNA"/>
</dbReference>
<feature type="non-terminal residue" evidence="1">
    <location>
        <position position="1"/>
    </location>
</feature>
<protein>
    <submittedName>
        <fullName evidence="1">Uncharacterized protein</fullName>
    </submittedName>
</protein>
<name>A0A1G7UH62_THETY</name>
<accession>A0A1G7UH62</accession>
<evidence type="ECO:0000313" key="1">
    <source>
        <dbReference type="EMBL" id="SDG46110.1"/>
    </source>
</evidence>
<sequence length="45" mass="5101">LVKCRVNVGLKVLAQNFKRFARYMLERAKKAIPKMEGGSVPILVQ</sequence>
<reference evidence="1 2" key="1">
    <citation type="submission" date="2016-10" db="EMBL/GenBank/DDBJ databases">
        <authorList>
            <person name="de Groot N.N."/>
        </authorList>
    </citation>
    <scope>NUCLEOTIDE SEQUENCE [LARGE SCALE GENOMIC DNA]</scope>
    <source>
        <strain evidence="1 2">DSM 569</strain>
    </source>
</reference>